<dbReference type="AlphaFoldDB" id="A0ABD1N5E7"/>
<accession>A0ABD1N5E7</accession>
<organism evidence="3 4">
    <name type="scientific">Flemingia macrophylla</name>
    <dbReference type="NCBI Taxonomy" id="520843"/>
    <lineage>
        <taxon>Eukaryota</taxon>
        <taxon>Viridiplantae</taxon>
        <taxon>Streptophyta</taxon>
        <taxon>Embryophyta</taxon>
        <taxon>Tracheophyta</taxon>
        <taxon>Spermatophyta</taxon>
        <taxon>Magnoliopsida</taxon>
        <taxon>eudicotyledons</taxon>
        <taxon>Gunneridae</taxon>
        <taxon>Pentapetalae</taxon>
        <taxon>rosids</taxon>
        <taxon>fabids</taxon>
        <taxon>Fabales</taxon>
        <taxon>Fabaceae</taxon>
        <taxon>Papilionoideae</taxon>
        <taxon>50 kb inversion clade</taxon>
        <taxon>NPAAA clade</taxon>
        <taxon>indigoferoid/millettioid clade</taxon>
        <taxon>Phaseoleae</taxon>
        <taxon>Flemingia</taxon>
    </lineage>
</organism>
<evidence type="ECO:0000256" key="1">
    <source>
        <dbReference type="SAM" id="Coils"/>
    </source>
</evidence>
<dbReference type="Proteomes" id="UP001603857">
    <property type="component" value="Unassembled WGS sequence"/>
</dbReference>
<feature type="coiled-coil region" evidence="1">
    <location>
        <begin position="2"/>
        <end position="96"/>
    </location>
</feature>
<evidence type="ECO:0000313" key="4">
    <source>
        <dbReference type="Proteomes" id="UP001603857"/>
    </source>
</evidence>
<feature type="compositionally biased region" description="Low complexity" evidence="2">
    <location>
        <begin position="165"/>
        <end position="175"/>
    </location>
</feature>
<gene>
    <name evidence="3" type="ORF">Fmac_004609</name>
</gene>
<evidence type="ECO:0000313" key="3">
    <source>
        <dbReference type="EMBL" id="KAL2343324.1"/>
    </source>
</evidence>
<reference evidence="3 4" key="1">
    <citation type="submission" date="2024-08" db="EMBL/GenBank/DDBJ databases">
        <title>Insights into the chromosomal genome structure of Flemingia macrophylla.</title>
        <authorList>
            <person name="Ding Y."/>
            <person name="Zhao Y."/>
            <person name="Bi W."/>
            <person name="Wu M."/>
            <person name="Zhao G."/>
            <person name="Gong Y."/>
            <person name="Li W."/>
            <person name="Zhang P."/>
        </authorList>
    </citation>
    <scope>NUCLEOTIDE SEQUENCE [LARGE SCALE GENOMIC DNA]</scope>
    <source>
        <strain evidence="3">DYQJB</strain>
        <tissue evidence="3">Leaf</tissue>
    </source>
</reference>
<feature type="region of interest" description="Disordered" evidence="2">
    <location>
        <begin position="144"/>
        <end position="187"/>
    </location>
</feature>
<dbReference type="EMBL" id="JBGMDY010000002">
    <property type="protein sequence ID" value="KAL2343324.1"/>
    <property type="molecule type" value="Genomic_DNA"/>
</dbReference>
<evidence type="ECO:0000256" key="2">
    <source>
        <dbReference type="SAM" id="MobiDB-lite"/>
    </source>
</evidence>
<keyword evidence="4" id="KW-1185">Reference proteome</keyword>
<sequence>MLDVPTQEMERLNREIARLQNTSAAKDAELKKVKADTAVEIQRLKTALKEAEATRDEAVAHLTEIKEDLDAVAAEKMKVLNELERLEAEDVLAREEEKANIVLVEHQGGFDHAIRLVKHHHPNFDTSIFDMEMEVHKGQLMKVTDIPDEDEENPGAGTSQEEETPTTPTGQPPSQDDGATPDIEIEN</sequence>
<comment type="caution">
    <text evidence="3">The sequence shown here is derived from an EMBL/GenBank/DDBJ whole genome shotgun (WGS) entry which is preliminary data.</text>
</comment>
<keyword evidence="1" id="KW-0175">Coiled coil</keyword>
<name>A0ABD1N5E7_9FABA</name>
<proteinExistence type="predicted"/>
<protein>
    <submittedName>
        <fullName evidence="3">Uncharacterized protein</fullName>
    </submittedName>
</protein>